<dbReference type="EMBL" id="JALJOQ010000045">
    <property type="protein sequence ID" value="KAK9805106.1"/>
    <property type="molecule type" value="Genomic_DNA"/>
</dbReference>
<dbReference type="Pfam" id="PF17867">
    <property type="entry name" value="AAA_lid_7"/>
    <property type="match status" value="2"/>
</dbReference>
<dbReference type="GO" id="GO:0005730">
    <property type="term" value="C:nucleolus"/>
    <property type="evidence" value="ECO:0007669"/>
    <property type="project" value="UniProtKB-SubCell"/>
</dbReference>
<evidence type="ECO:0000256" key="7">
    <source>
        <dbReference type="ARBA" id="ARBA00023186"/>
    </source>
</evidence>
<evidence type="ECO:0000256" key="8">
    <source>
        <dbReference type="ARBA" id="ARBA00023242"/>
    </source>
</evidence>
<dbReference type="GO" id="GO:0000055">
    <property type="term" value="P:ribosomal large subunit export from nucleus"/>
    <property type="evidence" value="ECO:0007669"/>
    <property type="project" value="TreeGrafter"/>
</dbReference>
<dbReference type="GO" id="GO:0030687">
    <property type="term" value="C:preribosome, large subunit precursor"/>
    <property type="evidence" value="ECO:0007669"/>
    <property type="project" value="TreeGrafter"/>
</dbReference>
<dbReference type="SMART" id="SM00382">
    <property type="entry name" value="AAA"/>
    <property type="match status" value="6"/>
</dbReference>
<dbReference type="InterPro" id="IPR027417">
    <property type="entry name" value="P-loop_NTPase"/>
</dbReference>
<keyword evidence="8" id="KW-0539">Nucleus</keyword>
<dbReference type="PROSITE" id="PS00675">
    <property type="entry name" value="SIGMA54_INTERACT_1"/>
    <property type="match status" value="1"/>
</dbReference>
<feature type="domain" description="AAA+ ATPase" evidence="11">
    <location>
        <begin position="1074"/>
        <end position="1219"/>
    </location>
</feature>
<dbReference type="Pfam" id="PF12775">
    <property type="entry name" value="AAA_7"/>
    <property type="match status" value="1"/>
</dbReference>
<dbReference type="FunFam" id="3.40.50.300:FF:000142">
    <property type="entry name" value="Midasin"/>
    <property type="match status" value="1"/>
</dbReference>
<feature type="region of interest" description="Disordered" evidence="10">
    <location>
        <begin position="588"/>
        <end position="612"/>
    </location>
</feature>
<dbReference type="SUPFAM" id="SSF52540">
    <property type="entry name" value="P-loop containing nucleoside triphosphate hydrolases"/>
    <property type="match status" value="6"/>
</dbReference>
<keyword evidence="13" id="KW-1185">Reference proteome</keyword>
<dbReference type="PANTHER" id="PTHR48103">
    <property type="entry name" value="MIDASIN-RELATED"/>
    <property type="match status" value="1"/>
</dbReference>
<sequence>MNSEKLTEYLQAYDHRFGLPKIVAEQIASQNMGDITLQHLQAAATKMVAITPIFHRDVTICAASISLPSELPNTSQSPRSAAAPDLDMHVRLARSMLRLLHHCPDLQNTWGQQPFLNLLKHEVTDVRWCAVEAICSITQGQDTKHKMLAALMSAEEAVACKLRWQADCMRLAVIRSQRWLHSPGSEAHEQVSAHADHADDAAGPSAPGWVQISGIWLPAKPLSADRNHHASPLMQYVRTASSEDSLQAAAMVLCQQRPLLFQGPPDSGKSMLIQELARRTGNRDMICVHADDQMDAKSLMGAYVTTAVPGEFAWQPGPVAQAAKQGRWLVIEGIEMAHPDVLAALVPLMESRQLQLPQQAQTIAAAPGFQIIATITTAPRTAAFAANEVQQLLGPLAGLFSAVSLPALPHADQLFITGTAFPKCAALLPLAFASQLLCQLLTGQARAASLDSEQHPWQAHVLDILTELNPRVPNLGLHNARHTGMRDIAKWAGRMQALHGLLLDRVTPSAEAVDAASLTVALRETAFAELTGCFSDLFPDSQAKQELLQCLALLWGLSSEANNSAALRKPELQVSSSACRVGRVSLQKQAPESQNSLNLGKGSTKSQQAPKQAFAGTGHTLRLMEAMAAAVQQREPLLLVGETGTGKTTIVQQLAAHVKAKLVVLNLSQHTDSTDLLGGFRPVEARHSLAPLLPIFTSLVQRTWSDRSNKQDLLTKLRQQADKGKWKSVSAAVNGTVRKATAEDGPIAALEKREQKRAMARLEVAAASKRAKTSEQARLSADDLRQEWSRFMADFSAAERAVAVAEGGYAFAYVEGELAKAVREGHWLLLDEINLGPPEALQCIAGLLESADSSITLSERGDSRPLQRHPDFRLFAAMNPATDAGKRDLAPGIRSRFTELWVAEPDQRCDLEALVAAYLQGTAPNPPIPAVVDFYLAAKAAAAAGLQDGGGGRPVYTLRTLGRALEYARSAVSVYGLQRSLYDGAAMAFITQLQPAAMPVLHGLLTQHLLGLPQLPKAFLRAPAAPASGRHMRFEHFWVEAGPEPLPEEANPQFVVTPSVGAYMQSLARAVLLKRYPILLQGPTSAGKTSMVKELASRTGHRCVRINNHEGTDLQEYIGGYATDDTGRFVFREGALLTAMRRGDWVILDELNLAPSEVLEALNRLLDDNRELYVAELQEAVKPHPHFQLFATQNPAGAYAGRRPLSRAFRSRFLELHIGDIPDSELASILQQRCAIAPSWAEKLVEVQRTLQRHRQGSNVFAGKHGLITPRDLFRWASVDCIGYQQLAEAGYMLLAERLRSDRERAVVQQALEKILNVQLDMRAVYHRGGEEPAEAIRQLTVHPPDVSDQEAQALFQATRALVWTHSMRRMYTLVHRALQHEEPVLLVGPTGTGKTTVCQLAALCRGQRLRILNCNQHTEAADFLGSFRPARNREKLIADFLSAFHAASALLPVQQAGVQWPALPELPTGPEIAAAANEAVQLLQDLVASHADEDGSLQTAAAALQATSSACKGALIEWADGPLVQAMKQGDVILIDELNLAEDAVLERLNSVLEPGRTLLLAERGGAGAEQVIAHPAFRLVATMNPGDDVGKRELSSALANRFTSVWVPALGDSQELGLIVRERLQGSQAKQELAHRLLDFWQFYHSRAPAVARAALSVRDLLAWVGFINTSGTPLGLVPAYVHGAYLILLDGIGLGLGMAPQAVQALRAACHEFLLQQLPPEHHGAAALAAGQMPALANDAHQLEVYHSATNATIAGNASGTHTSMPENRWGVPPFFIERAHSGPPAAPGGPDFTFQAPTAKRNAMRILRALQLPKAVLLEGSPGVGKSSTVAAMAQAAGQQLVRVNLSEQTDMMDLLGADLPVAGGQAGQFDWCPGPLLAALTAGHWVLLDELNLAGQSILEGLNAMLDHRAEVFIPELGRTFQCPPSFRLFAAQNPLQEGGGRRGLPRSFLNRFTRVHIDAMHSEDLMFIAGALHPAMQPGLLQRMVAFVQALHQGVNVRRSFGSSGAPWEFNLRDLLRWCQLIAASPLRSTEDRSAVELQQAEAAACFAVPLFQQRLRTAADRQRVAQLYQETMGLPLATDRPLDVALTSQAVMVGRAVIQRQQSAGNEAGGSGGDASNSLLLRGQLQMLEAMLLCMQHNWMCLLVGLPGSGKTTLVRQSATMCGRTLVEVALTSGTDTADLLGSFEQVDTQRNLQEAWSILTAVKAEVTAAVLGTLEAPKNVESALKTLADLDSIWHAVHSAIDSQERDCAEGLAAIMDHLVACIRLANGGRFEWVDGVLTRAIEQGRWVLLESVNLCNPAVLDRLNSLLEPGGGLLLNEAGTTQGQARLLRPHPDFRVFMTMNARNAGFKLLCCTQETLKAGAAQLAQPHRPAAAAGLAAQGCTADGLQTGLRRMQH</sequence>
<protein>
    <recommendedName>
        <fullName evidence="4">Midasin</fullName>
    </recommendedName>
    <alternativeName>
        <fullName evidence="9">MIDAS-containing protein</fullName>
    </alternativeName>
</protein>
<comment type="subcellular location">
    <subcellularLocation>
        <location evidence="1">Nucleus</location>
        <location evidence="1">Nucleolus</location>
    </subcellularLocation>
    <subcellularLocation>
        <location evidence="2">Nucleus</location>
        <location evidence="2">Nucleoplasm</location>
    </subcellularLocation>
</comment>
<dbReference type="InterPro" id="IPR003593">
    <property type="entry name" value="AAA+_ATPase"/>
</dbReference>
<evidence type="ECO:0000256" key="6">
    <source>
        <dbReference type="ARBA" id="ARBA00022840"/>
    </source>
</evidence>
<dbReference type="GO" id="GO:0005524">
    <property type="term" value="F:ATP binding"/>
    <property type="evidence" value="ECO:0007669"/>
    <property type="project" value="UniProtKB-KW"/>
</dbReference>
<dbReference type="InterPro" id="IPR040848">
    <property type="entry name" value="AAA_lid_7"/>
</dbReference>
<evidence type="ECO:0000256" key="2">
    <source>
        <dbReference type="ARBA" id="ARBA00004642"/>
    </source>
</evidence>
<evidence type="ECO:0000256" key="1">
    <source>
        <dbReference type="ARBA" id="ARBA00004604"/>
    </source>
</evidence>
<dbReference type="GO" id="GO:0005654">
    <property type="term" value="C:nucleoplasm"/>
    <property type="evidence" value="ECO:0007669"/>
    <property type="project" value="UniProtKB-SubCell"/>
</dbReference>
<dbReference type="GO" id="GO:0016887">
    <property type="term" value="F:ATP hydrolysis activity"/>
    <property type="evidence" value="ECO:0007669"/>
    <property type="project" value="InterPro"/>
</dbReference>
<evidence type="ECO:0000259" key="11">
    <source>
        <dbReference type="SMART" id="SM00382"/>
    </source>
</evidence>
<dbReference type="FunFam" id="3.40.50.300:FF:001368">
    <property type="entry name" value="Midasin"/>
    <property type="match status" value="1"/>
</dbReference>
<dbReference type="Pfam" id="PF17865">
    <property type="entry name" value="AAA_lid_5"/>
    <property type="match status" value="1"/>
</dbReference>
<evidence type="ECO:0000313" key="12">
    <source>
        <dbReference type="EMBL" id="KAK9805106.1"/>
    </source>
</evidence>
<evidence type="ECO:0000313" key="13">
    <source>
        <dbReference type="Proteomes" id="UP001465755"/>
    </source>
</evidence>
<dbReference type="GO" id="GO:0000027">
    <property type="term" value="P:ribosomal large subunit assembly"/>
    <property type="evidence" value="ECO:0007669"/>
    <property type="project" value="TreeGrafter"/>
</dbReference>
<organism evidence="12 13">
    <name type="scientific">Symbiochloris irregularis</name>
    <dbReference type="NCBI Taxonomy" id="706552"/>
    <lineage>
        <taxon>Eukaryota</taxon>
        <taxon>Viridiplantae</taxon>
        <taxon>Chlorophyta</taxon>
        <taxon>core chlorophytes</taxon>
        <taxon>Trebouxiophyceae</taxon>
        <taxon>Trebouxiales</taxon>
        <taxon>Trebouxiaceae</taxon>
        <taxon>Symbiochloris</taxon>
    </lineage>
</organism>
<feature type="domain" description="AAA+ ATPase" evidence="11">
    <location>
        <begin position="2144"/>
        <end position="2369"/>
    </location>
</feature>
<dbReference type="InterPro" id="IPR041190">
    <property type="entry name" value="Midasin_AAA_lid_5"/>
</dbReference>
<evidence type="ECO:0000256" key="9">
    <source>
        <dbReference type="ARBA" id="ARBA00077000"/>
    </source>
</evidence>
<feature type="region of interest" description="Disordered" evidence="10">
    <location>
        <begin position="185"/>
        <end position="204"/>
    </location>
</feature>
<dbReference type="InterPro" id="IPR048617">
    <property type="entry name" value="MDN1_AAA_lid_4"/>
</dbReference>
<dbReference type="InterPro" id="IPR025662">
    <property type="entry name" value="Sigma_54_int_dom_ATP-bd_1"/>
</dbReference>
<evidence type="ECO:0000256" key="5">
    <source>
        <dbReference type="ARBA" id="ARBA00022741"/>
    </source>
</evidence>
<feature type="domain" description="AAA+ ATPase" evidence="11">
    <location>
        <begin position="1816"/>
        <end position="1967"/>
    </location>
</feature>
<evidence type="ECO:0000256" key="10">
    <source>
        <dbReference type="SAM" id="MobiDB-lite"/>
    </source>
</evidence>
<dbReference type="InterPro" id="IPR011704">
    <property type="entry name" value="ATPase_dyneun-rel_AAA"/>
</dbReference>
<keyword evidence="5" id="KW-0547">Nucleotide-binding</keyword>
<dbReference type="Pfam" id="PF21108">
    <property type="entry name" value="MDN1_4th"/>
    <property type="match status" value="1"/>
</dbReference>
<dbReference type="PANTHER" id="PTHR48103:SF2">
    <property type="entry name" value="MIDASIN"/>
    <property type="match status" value="1"/>
</dbReference>
<feature type="compositionally biased region" description="Basic and acidic residues" evidence="10">
    <location>
        <begin position="186"/>
        <end position="200"/>
    </location>
</feature>
<dbReference type="Gene3D" id="3.40.50.300">
    <property type="entry name" value="P-loop containing nucleotide triphosphate hydrolases"/>
    <property type="match status" value="8"/>
</dbReference>
<accession>A0AAW1P656</accession>
<keyword evidence="7" id="KW-0143">Chaperone</keyword>
<feature type="domain" description="AAA+ ATPase" evidence="11">
    <location>
        <begin position="255"/>
        <end position="396"/>
    </location>
</feature>
<dbReference type="Proteomes" id="UP001465755">
    <property type="component" value="Unassembled WGS sequence"/>
</dbReference>
<feature type="compositionally biased region" description="Polar residues" evidence="10">
    <location>
        <begin position="588"/>
        <end position="610"/>
    </location>
</feature>
<evidence type="ECO:0000256" key="4">
    <source>
        <dbReference type="ARBA" id="ARBA00017143"/>
    </source>
</evidence>
<proteinExistence type="inferred from homology"/>
<gene>
    <name evidence="12" type="ORF">WJX73_008783</name>
</gene>
<name>A0AAW1P656_9CHLO</name>
<reference evidence="12 13" key="1">
    <citation type="journal article" date="2024" name="Nat. Commun.">
        <title>Phylogenomics reveals the evolutionary origins of lichenization in chlorophyte algae.</title>
        <authorList>
            <person name="Puginier C."/>
            <person name="Libourel C."/>
            <person name="Otte J."/>
            <person name="Skaloud P."/>
            <person name="Haon M."/>
            <person name="Grisel S."/>
            <person name="Petersen M."/>
            <person name="Berrin J.G."/>
            <person name="Delaux P.M."/>
            <person name="Dal Grande F."/>
            <person name="Keller J."/>
        </authorList>
    </citation>
    <scope>NUCLEOTIDE SEQUENCE [LARGE SCALE GENOMIC DNA]</scope>
    <source>
        <strain evidence="12 13">SAG 2036</strain>
    </source>
</reference>
<dbReference type="FunFam" id="3.40.50.300:FF:000582">
    <property type="entry name" value="Midasin"/>
    <property type="match status" value="1"/>
</dbReference>
<feature type="domain" description="AAA+ ATPase" evidence="11">
    <location>
        <begin position="1381"/>
        <end position="1614"/>
    </location>
</feature>
<feature type="domain" description="AAA+ ATPase" evidence="11">
    <location>
        <begin position="633"/>
        <end position="905"/>
    </location>
</feature>
<comment type="caution">
    <text evidence="12">The sequence shown here is derived from an EMBL/GenBank/DDBJ whole genome shotgun (WGS) entry which is preliminary data.</text>
</comment>
<dbReference type="CDD" id="cd00009">
    <property type="entry name" value="AAA"/>
    <property type="match status" value="1"/>
</dbReference>
<evidence type="ECO:0000256" key="3">
    <source>
        <dbReference type="ARBA" id="ARBA00007188"/>
    </source>
</evidence>
<dbReference type="FunFam" id="3.40.50.300:FF:001384">
    <property type="entry name" value="Midasin"/>
    <property type="match status" value="1"/>
</dbReference>
<comment type="similarity">
    <text evidence="3">Belongs to the midasin family.</text>
</comment>
<keyword evidence="6" id="KW-0067">ATP-binding</keyword>
<dbReference type="Pfam" id="PF07728">
    <property type="entry name" value="AAA_5"/>
    <property type="match status" value="8"/>
</dbReference>